<feature type="domain" description="VanZ-like" evidence="2">
    <location>
        <begin position="2"/>
        <end position="124"/>
    </location>
</feature>
<keyword evidence="4" id="KW-1185">Reference proteome</keyword>
<dbReference type="InterPro" id="IPR006976">
    <property type="entry name" value="VanZ-like"/>
</dbReference>
<gene>
    <name evidence="3" type="ORF">H8Z76_10895</name>
</gene>
<dbReference type="PANTHER" id="PTHR36834:SF1">
    <property type="entry name" value="INTEGRAL MEMBRANE PROTEIN"/>
    <property type="match status" value="1"/>
</dbReference>
<sequence>MVFLMYFLFFAEIMGRTYIDRDYHYNLTPFREIRRFIVYRRTLGWFAVLSNLLGNVLAFVPFGMILPMLTPKCRNFFHIVLLGVDFSLFVETIQLISKVGSFDVDDLILNTLGAALGYLVYRLIRRYFRRKHDDRKEKTL</sequence>
<dbReference type="Proteomes" id="UP000621540">
    <property type="component" value="Unassembled WGS sequence"/>
</dbReference>
<keyword evidence="1" id="KW-0812">Transmembrane</keyword>
<feature type="transmembrane region" description="Helical" evidence="1">
    <location>
        <begin position="76"/>
        <end position="95"/>
    </location>
</feature>
<dbReference type="Pfam" id="PF04892">
    <property type="entry name" value="VanZ"/>
    <property type="match status" value="1"/>
</dbReference>
<name>A0ABR7ICB2_9FIRM</name>
<reference evidence="3 4" key="1">
    <citation type="submission" date="2020-08" db="EMBL/GenBank/DDBJ databases">
        <title>Genome public.</title>
        <authorList>
            <person name="Liu C."/>
            <person name="Sun Q."/>
        </authorList>
    </citation>
    <scope>NUCLEOTIDE SEQUENCE [LARGE SCALE GENOMIC DNA]</scope>
    <source>
        <strain evidence="3 4">BX0805</strain>
    </source>
</reference>
<feature type="transmembrane region" description="Helical" evidence="1">
    <location>
        <begin position="43"/>
        <end position="69"/>
    </location>
</feature>
<feature type="transmembrane region" description="Helical" evidence="1">
    <location>
        <begin position="107"/>
        <end position="124"/>
    </location>
</feature>
<evidence type="ECO:0000259" key="2">
    <source>
        <dbReference type="Pfam" id="PF04892"/>
    </source>
</evidence>
<dbReference type="InterPro" id="IPR053150">
    <property type="entry name" value="Teicoplanin_resist-assoc"/>
</dbReference>
<dbReference type="PANTHER" id="PTHR36834">
    <property type="entry name" value="MEMBRANE PROTEIN-RELATED"/>
    <property type="match status" value="1"/>
</dbReference>
<proteinExistence type="predicted"/>
<dbReference type="EMBL" id="JACOQH010000008">
    <property type="protein sequence ID" value="MBC5754513.1"/>
    <property type="molecule type" value="Genomic_DNA"/>
</dbReference>
<evidence type="ECO:0000313" key="3">
    <source>
        <dbReference type="EMBL" id="MBC5754513.1"/>
    </source>
</evidence>
<keyword evidence="1" id="KW-0472">Membrane</keyword>
<evidence type="ECO:0000313" key="4">
    <source>
        <dbReference type="Proteomes" id="UP000621540"/>
    </source>
</evidence>
<accession>A0ABR7ICB2</accession>
<evidence type="ECO:0000256" key="1">
    <source>
        <dbReference type="SAM" id="Phobius"/>
    </source>
</evidence>
<keyword evidence="1" id="KW-1133">Transmembrane helix</keyword>
<comment type="caution">
    <text evidence="3">The sequence shown here is derived from an EMBL/GenBank/DDBJ whole genome shotgun (WGS) entry which is preliminary data.</text>
</comment>
<protein>
    <submittedName>
        <fullName evidence="3">VanZ family protein</fullName>
    </submittedName>
</protein>
<organism evidence="3 4">
    <name type="scientific">Roseburia yibonii</name>
    <dbReference type="NCBI Taxonomy" id="2763063"/>
    <lineage>
        <taxon>Bacteria</taxon>
        <taxon>Bacillati</taxon>
        <taxon>Bacillota</taxon>
        <taxon>Clostridia</taxon>
        <taxon>Lachnospirales</taxon>
        <taxon>Lachnospiraceae</taxon>
        <taxon>Roseburia</taxon>
    </lineage>
</organism>